<dbReference type="Proteomes" id="UP000826195">
    <property type="component" value="Unassembled WGS sequence"/>
</dbReference>
<organism evidence="1 2">
    <name type="scientific">Cotesia glomerata</name>
    <name type="common">Lepidopteran parasitic wasp</name>
    <name type="synonym">Apanteles glomeratus</name>
    <dbReference type="NCBI Taxonomy" id="32391"/>
    <lineage>
        <taxon>Eukaryota</taxon>
        <taxon>Metazoa</taxon>
        <taxon>Ecdysozoa</taxon>
        <taxon>Arthropoda</taxon>
        <taxon>Hexapoda</taxon>
        <taxon>Insecta</taxon>
        <taxon>Pterygota</taxon>
        <taxon>Neoptera</taxon>
        <taxon>Endopterygota</taxon>
        <taxon>Hymenoptera</taxon>
        <taxon>Apocrita</taxon>
        <taxon>Ichneumonoidea</taxon>
        <taxon>Braconidae</taxon>
        <taxon>Microgastrinae</taxon>
        <taxon>Cotesia</taxon>
    </lineage>
</organism>
<dbReference type="EMBL" id="JAHXZJ010002609">
    <property type="protein sequence ID" value="KAH0539548.1"/>
    <property type="molecule type" value="Genomic_DNA"/>
</dbReference>
<evidence type="ECO:0000313" key="1">
    <source>
        <dbReference type="EMBL" id="KAH0539548.1"/>
    </source>
</evidence>
<name>A0AAV7HXP1_COTGL</name>
<accession>A0AAV7HXP1</accession>
<reference evidence="1 2" key="1">
    <citation type="journal article" date="2021" name="J. Hered.">
        <title>A chromosome-level genome assembly of the parasitoid wasp, Cotesia glomerata (Hymenoptera: Braconidae).</title>
        <authorList>
            <person name="Pinto B.J."/>
            <person name="Weis J.J."/>
            <person name="Gamble T."/>
            <person name="Ode P.J."/>
            <person name="Paul R."/>
            <person name="Zaspel J.M."/>
        </authorList>
    </citation>
    <scope>NUCLEOTIDE SEQUENCE [LARGE SCALE GENOMIC DNA]</scope>
    <source>
        <strain evidence="1">CgM1</strain>
    </source>
</reference>
<proteinExistence type="predicted"/>
<sequence>MPLFIKLNNEYIKVFGEVLRYDEESKENNILDTTDESCLWECFGPSTLCRILYRNQKAISFVRPVIANKEREKHREKAA</sequence>
<evidence type="ECO:0000313" key="2">
    <source>
        <dbReference type="Proteomes" id="UP000826195"/>
    </source>
</evidence>
<dbReference type="AlphaFoldDB" id="A0AAV7HXP1"/>
<comment type="caution">
    <text evidence="1">The sequence shown here is derived from an EMBL/GenBank/DDBJ whole genome shotgun (WGS) entry which is preliminary data.</text>
</comment>
<gene>
    <name evidence="1" type="ORF">KQX54_005460</name>
</gene>
<protein>
    <submittedName>
        <fullName evidence="1">Uncharacterized protein</fullName>
    </submittedName>
</protein>
<keyword evidence="2" id="KW-1185">Reference proteome</keyword>